<dbReference type="EMBL" id="RXLP01000008">
    <property type="protein sequence ID" value="TCD54698.1"/>
    <property type="molecule type" value="Genomic_DNA"/>
</dbReference>
<evidence type="ECO:0000313" key="1">
    <source>
        <dbReference type="EMBL" id="TCD54698.1"/>
    </source>
</evidence>
<gene>
    <name evidence="1" type="ORF">EJ419_02360</name>
</gene>
<name>A0A4R0QT66_9BIFI</name>
<keyword evidence="2" id="KW-1185">Reference proteome</keyword>
<protein>
    <submittedName>
        <fullName evidence="1">Uncharacterized protein</fullName>
    </submittedName>
</protein>
<evidence type="ECO:0000313" key="2">
    <source>
        <dbReference type="Proteomes" id="UP000291289"/>
    </source>
</evidence>
<dbReference type="Proteomes" id="UP000291289">
    <property type="component" value="Unassembled WGS sequence"/>
</dbReference>
<comment type="caution">
    <text evidence="1">The sequence shown here is derived from an EMBL/GenBank/DDBJ whole genome shotgun (WGS) entry which is preliminary data.</text>
</comment>
<dbReference type="RefSeq" id="WP_131283324.1">
    <property type="nucleotide sequence ID" value="NZ_RXLP01000008.1"/>
</dbReference>
<sequence>MSPTDKAQGRNSVVRLFLLACVGGQSAKNTQESREIDGMCEVAGNFLQVRPLDRFIKVICLAMQGRLAKNKWE</sequence>
<organism evidence="1 2">
    <name type="scientific">Alloscardovia theropitheci</name>
    <dbReference type="NCBI Taxonomy" id="2496842"/>
    <lineage>
        <taxon>Bacteria</taxon>
        <taxon>Bacillati</taxon>
        <taxon>Actinomycetota</taxon>
        <taxon>Actinomycetes</taxon>
        <taxon>Bifidobacteriales</taxon>
        <taxon>Bifidobacteriaceae</taxon>
        <taxon>Alloscardovia</taxon>
    </lineage>
</organism>
<accession>A0A4R0QT66</accession>
<dbReference type="AlphaFoldDB" id="A0A4R0QT66"/>
<proteinExistence type="predicted"/>
<reference evidence="1 2" key="1">
    <citation type="submission" date="2018-12" db="EMBL/GenBank/DDBJ databases">
        <title>Alloscrdovia theropitheci sp. nov: a novel taxon from the feces of the bleeding-herat monkey (Theropithecus geleda).</title>
        <authorList>
            <person name="Modesto M."/>
        </authorList>
    </citation>
    <scope>NUCLEOTIDE SEQUENCE [LARGE SCALE GENOMIC DNA]</scope>
    <source>
        <strain evidence="1 2">GLDI4/2</strain>
    </source>
</reference>